<evidence type="ECO:0000256" key="4">
    <source>
        <dbReference type="SAM" id="MobiDB-lite"/>
    </source>
</evidence>
<comment type="caution">
    <text evidence="3">Lacks conserved residue(s) required for the propagation of feature annotation.</text>
</comment>
<dbReference type="EMBL" id="BSYO01000001">
    <property type="protein sequence ID" value="GMG98268.1"/>
    <property type="molecule type" value="Genomic_DNA"/>
</dbReference>
<feature type="region of interest" description="Leucine repeat I (LRI)" evidence="3">
    <location>
        <begin position="365"/>
        <end position="425"/>
    </location>
</feature>
<gene>
    <name evidence="5" type="ORF">Nepgr_000108</name>
</gene>
<feature type="compositionally biased region" description="Basic and acidic residues" evidence="4">
    <location>
        <begin position="286"/>
        <end position="297"/>
    </location>
</feature>
<dbReference type="Proteomes" id="UP001279734">
    <property type="component" value="Unassembled WGS sequence"/>
</dbReference>
<feature type="region of interest" description="Leucine repeat II (LRII)" evidence="3">
    <location>
        <begin position="525"/>
        <end position="557"/>
    </location>
</feature>
<feature type="compositionally biased region" description="Polar residues" evidence="4">
    <location>
        <begin position="59"/>
        <end position="70"/>
    </location>
</feature>
<keyword evidence="6" id="KW-1185">Reference proteome</keyword>
<dbReference type="PANTHER" id="PTHR31636">
    <property type="entry name" value="OSJNBA0084A10.13 PROTEIN-RELATED"/>
    <property type="match status" value="1"/>
</dbReference>
<evidence type="ECO:0000256" key="3">
    <source>
        <dbReference type="PROSITE-ProRule" id="PRU01191"/>
    </source>
</evidence>
<sequence length="740" mass="82995">MIMDSQFGEFSDDFDGNQFLNGTMSSGFNEPLNYSHLFDDKDPSFNPPSPLLEAIPNGFASSSSNVSPEAQSPDDSESDFVLKYISQMLMEENMEEKPCMFHDPLALQAAEKPFYDALGQKYPSSPNQHPFIVQYGESPDDYFSGSTSDLSAISSATTTNLVDPIWITDSGENEPSIIQTPAATQNSTVSQWSFNSLSSLGGTENGSIDMSLSMPMDLNFFSQRESMIQFQRGVEEASKFLPKVNNLFIDLENITLPNDPKEPPAAVVKTEGADFLDGSRGRKVHHREDVDFEDARSSKQSAVYVEENELSEMYDKVLLWFPGSCSVNPNSQKGDQHSLEDNDQSQGSDGGKGRSRKSGDNKNVVDLRNLLILCAQATASHDRRTGDELLKQIRQHSSPSGDGPQRLAHYFANALEARFAGTGSQIYTALASRRTTATDVLKAYQVFISACPFKKLSIGFAIGTILKVAEKATKLHIIDFGILYGFQWPILIKKLSEQPGGPPKLCITGIELPQPGFRPAERVEETGRRLAKYCERFKVSFEYHAIAQKWETIKAEDIKIGSDEVVAVNCLYRFKNLLDETIVVDSPRNAVLSLIRKIKPDIFVHGVVNGSFNAPFFITRFREALFHFSTLFDMLDANISREQPERLMYEKEFCGREIMNVVACEGTERVERPETYKQWQARNIKAGFRQFPLDPELMEKLRGKVKNCYHKDFLIDVDGHWVLQGWKGRIVYAMSAWVPS</sequence>
<dbReference type="AlphaFoldDB" id="A0AAD3P5P2"/>
<dbReference type="InterPro" id="IPR005202">
    <property type="entry name" value="TF_GRAS"/>
</dbReference>
<keyword evidence="1" id="KW-0805">Transcription regulation</keyword>
<proteinExistence type="inferred from homology"/>
<evidence type="ECO:0000313" key="5">
    <source>
        <dbReference type="EMBL" id="GMG98268.1"/>
    </source>
</evidence>
<feature type="region of interest" description="Disordered" evidence="4">
    <location>
        <begin position="277"/>
        <end position="298"/>
    </location>
</feature>
<evidence type="ECO:0000313" key="6">
    <source>
        <dbReference type="Proteomes" id="UP001279734"/>
    </source>
</evidence>
<comment type="caution">
    <text evidence="5">The sequence shown here is derived from an EMBL/GenBank/DDBJ whole genome shotgun (WGS) entry which is preliminary data.</text>
</comment>
<reference evidence="5" key="1">
    <citation type="submission" date="2023-05" db="EMBL/GenBank/DDBJ databases">
        <title>Nepenthes gracilis genome sequencing.</title>
        <authorList>
            <person name="Fukushima K."/>
        </authorList>
    </citation>
    <scope>NUCLEOTIDE SEQUENCE</scope>
    <source>
        <strain evidence="5">SING2019-196</strain>
    </source>
</reference>
<organism evidence="5 6">
    <name type="scientific">Nepenthes gracilis</name>
    <name type="common">Slender pitcher plant</name>
    <dbReference type="NCBI Taxonomy" id="150966"/>
    <lineage>
        <taxon>Eukaryota</taxon>
        <taxon>Viridiplantae</taxon>
        <taxon>Streptophyta</taxon>
        <taxon>Embryophyta</taxon>
        <taxon>Tracheophyta</taxon>
        <taxon>Spermatophyta</taxon>
        <taxon>Magnoliopsida</taxon>
        <taxon>eudicotyledons</taxon>
        <taxon>Gunneridae</taxon>
        <taxon>Pentapetalae</taxon>
        <taxon>Caryophyllales</taxon>
        <taxon>Nepenthaceae</taxon>
        <taxon>Nepenthes</taxon>
    </lineage>
</organism>
<name>A0AAD3P5P2_NEPGR</name>
<feature type="region of interest" description="Disordered" evidence="4">
    <location>
        <begin position="45"/>
        <end position="77"/>
    </location>
</feature>
<evidence type="ECO:0000256" key="1">
    <source>
        <dbReference type="ARBA" id="ARBA00023015"/>
    </source>
</evidence>
<dbReference type="Pfam" id="PF03514">
    <property type="entry name" value="GRAS"/>
    <property type="match status" value="1"/>
</dbReference>
<comment type="similarity">
    <text evidence="3">Belongs to the GRAS family.</text>
</comment>
<feature type="region of interest" description="VHIID" evidence="3">
    <location>
        <begin position="444"/>
        <end position="509"/>
    </location>
</feature>
<keyword evidence="2" id="KW-0804">Transcription</keyword>
<dbReference type="PROSITE" id="PS50985">
    <property type="entry name" value="GRAS"/>
    <property type="match status" value="1"/>
</dbReference>
<evidence type="ECO:0000256" key="2">
    <source>
        <dbReference type="ARBA" id="ARBA00023163"/>
    </source>
</evidence>
<protein>
    <submittedName>
        <fullName evidence="5">Uncharacterized protein</fullName>
    </submittedName>
</protein>
<feature type="region of interest" description="Disordered" evidence="4">
    <location>
        <begin position="329"/>
        <end position="361"/>
    </location>
</feature>
<feature type="region of interest" description="SAW" evidence="3">
    <location>
        <begin position="663"/>
        <end position="738"/>
    </location>
</feature>
<feature type="short sequence motif" description="VHIID" evidence="3">
    <location>
        <begin position="475"/>
        <end position="479"/>
    </location>
</feature>
<accession>A0AAD3P5P2</accession>